<feature type="chain" id="PRO_5045666522" description="Lipoprotein" evidence="1">
    <location>
        <begin position="29"/>
        <end position="236"/>
    </location>
</feature>
<keyword evidence="1" id="KW-0732">Signal</keyword>
<feature type="signal peptide" evidence="1">
    <location>
        <begin position="1"/>
        <end position="28"/>
    </location>
</feature>
<reference evidence="3" key="1">
    <citation type="journal article" date="2019" name="Int. J. Syst. Evol. Microbiol.">
        <title>The Global Catalogue of Microorganisms (GCM) 10K type strain sequencing project: providing services to taxonomists for standard genome sequencing and annotation.</title>
        <authorList>
            <consortium name="The Broad Institute Genomics Platform"/>
            <consortium name="The Broad Institute Genome Sequencing Center for Infectious Disease"/>
            <person name="Wu L."/>
            <person name="Ma J."/>
        </authorList>
    </citation>
    <scope>NUCLEOTIDE SEQUENCE [LARGE SCALE GENOMIC DNA]</scope>
    <source>
        <strain evidence="3">JCM 16083</strain>
    </source>
</reference>
<sequence>MRIFQKKITTLALYIVTLALLTSCSVKNDCNNQFEFVSCNIDSIPILNLDITKHPDTIRKEMNKLYNSDLCKNCSLVDFRLPFTIDNQKGYLKIMTDFDFPVCENCPIPIRRRNNFSIMINSRNQLSAGGKLIPLDSLQSEINRYLSTVGIDKMGPENFGQVNFRMFWDQSSSIEFLDSVLISLYSSHLSFVLAELEKEGIDFCKLEKTTIKQLKEKYPLRIEFDLGKIEKNSPKR</sequence>
<organism evidence="2 3">
    <name type="scientific">Wandonia haliotis</name>
    <dbReference type="NCBI Taxonomy" id="574963"/>
    <lineage>
        <taxon>Bacteria</taxon>
        <taxon>Pseudomonadati</taxon>
        <taxon>Bacteroidota</taxon>
        <taxon>Flavobacteriia</taxon>
        <taxon>Flavobacteriales</taxon>
        <taxon>Crocinitomicaceae</taxon>
        <taxon>Wandonia</taxon>
    </lineage>
</organism>
<evidence type="ECO:0000256" key="1">
    <source>
        <dbReference type="SAM" id="SignalP"/>
    </source>
</evidence>
<accession>A0ABP3XZE8</accession>
<proteinExistence type="predicted"/>
<comment type="caution">
    <text evidence="2">The sequence shown here is derived from an EMBL/GenBank/DDBJ whole genome shotgun (WGS) entry which is preliminary data.</text>
</comment>
<dbReference type="RefSeq" id="WP_343784155.1">
    <property type="nucleotide sequence ID" value="NZ_BAAAFH010000003.1"/>
</dbReference>
<evidence type="ECO:0000313" key="2">
    <source>
        <dbReference type="EMBL" id="GAA0873783.1"/>
    </source>
</evidence>
<name>A0ABP3XZE8_9FLAO</name>
<dbReference type="Proteomes" id="UP001501126">
    <property type="component" value="Unassembled WGS sequence"/>
</dbReference>
<dbReference type="PROSITE" id="PS51257">
    <property type="entry name" value="PROKAR_LIPOPROTEIN"/>
    <property type="match status" value="1"/>
</dbReference>
<protein>
    <recommendedName>
        <fullName evidence="4">Lipoprotein</fullName>
    </recommendedName>
</protein>
<evidence type="ECO:0008006" key="4">
    <source>
        <dbReference type="Google" id="ProtNLM"/>
    </source>
</evidence>
<evidence type="ECO:0000313" key="3">
    <source>
        <dbReference type="Proteomes" id="UP001501126"/>
    </source>
</evidence>
<keyword evidence="3" id="KW-1185">Reference proteome</keyword>
<gene>
    <name evidence="2" type="ORF">GCM10009118_01910</name>
</gene>
<dbReference type="EMBL" id="BAAAFH010000003">
    <property type="protein sequence ID" value="GAA0873783.1"/>
    <property type="molecule type" value="Genomic_DNA"/>
</dbReference>